<feature type="domain" description="PIN" evidence="1">
    <location>
        <begin position="2"/>
        <end position="71"/>
    </location>
</feature>
<dbReference type="EMBL" id="JANTZM010000024">
    <property type="protein sequence ID" value="MCS4159323.1"/>
    <property type="molecule type" value="Genomic_DNA"/>
</dbReference>
<evidence type="ECO:0000313" key="4">
    <source>
        <dbReference type="Proteomes" id="UP001155034"/>
    </source>
</evidence>
<dbReference type="InterPro" id="IPR002716">
    <property type="entry name" value="PIN_dom"/>
</dbReference>
<name>A0A9X2R9K9_9BACT</name>
<dbReference type="InterPro" id="IPR002850">
    <property type="entry name" value="PIN_toxin-like"/>
</dbReference>
<comment type="caution">
    <text evidence="2">The sequence shown here is derived from an EMBL/GenBank/DDBJ whole genome shotgun (WGS) entry which is preliminary data.</text>
</comment>
<sequence length="97" mass="11106">MEYEEVLQEKRRDLGLTKADVDDVLDYLCRVAGLHEIHFLLRPRLKDPDDEMVLELAVGASCDCIVTYNKKDFPGVEKFDVELVTAKELLQKIGELP</sequence>
<dbReference type="AlphaFoldDB" id="A0A9X2R9K9"/>
<evidence type="ECO:0000259" key="1">
    <source>
        <dbReference type="Pfam" id="PF13470"/>
    </source>
</evidence>
<organism evidence="2 4">
    <name type="scientific">Salinibacter ruber</name>
    <dbReference type="NCBI Taxonomy" id="146919"/>
    <lineage>
        <taxon>Bacteria</taxon>
        <taxon>Pseudomonadati</taxon>
        <taxon>Rhodothermota</taxon>
        <taxon>Rhodothermia</taxon>
        <taxon>Rhodothermales</taxon>
        <taxon>Salinibacteraceae</taxon>
        <taxon>Salinibacter</taxon>
    </lineage>
</organism>
<proteinExistence type="predicted"/>
<protein>
    <submittedName>
        <fullName evidence="2">Nucleic acid-binding protein</fullName>
    </submittedName>
</protein>
<evidence type="ECO:0000313" key="3">
    <source>
        <dbReference type="EMBL" id="MCS4159323.1"/>
    </source>
</evidence>
<dbReference type="InterPro" id="IPR029060">
    <property type="entry name" value="PIN-like_dom_sf"/>
</dbReference>
<gene>
    <name evidence="2" type="ORF">GGP82_001233</name>
    <name evidence="3" type="ORF">GGP99_003314</name>
</gene>
<evidence type="ECO:0000313" key="2">
    <source>
        <dbReference type="EMBL" id="MCS3864687.1"/>
    </source>
</evidence>
<reference evidence="2" key="1">
    <citation type="submission" date="2022-08" db="EMBL/GenBank/DDBJ databases">
        <title>Genomic Encyclopedia of Type Strains, Phase V (KMG-V): Genome sequencing to study the core and pangenomes of soil and plant-associated prokaryotes.</title>
        <authorList>
            <person name="Whitman W."/>
        </authorList>
    </citation>
    <scope>NUCLEOTIDE SEQUENCE</scope>
    <source>
        <strain evidence="2">SP2016B</strain>
        <strain evidence="3">SP3002</strain>
    </source>
</reference>
<dbReference type="PANTHER" id="PTHR34610:SF3">
    <property type="entry name" value="SSL7007 PROTEIN"/>
    <property type="match status" value="1"/>
</dbReference>
<dbReference type="SUPFAM" id="SSF88723">
    <property type="entry name" value="PIN domain-like"/>
    <property type="match status" value="1"/>
</dbReference>
<dbReference type="PANTHER" id="PTHR34610">
    <property type="entry name" value="SSL7007 PROTEIN"/>
    <property type="match status" value="1"/>
</dbReference>
<dbReference type="Proteomes" id="UP001155110">
    <property type="component" value="Unassembled WGS sequence"/>
</dbReference>
<dbReference type="Pfam" id="PF13470">
    <property type="entry name" value="PIN_3"/>
    <property type="match status" value="1"/>
</dbReference>
<dbReference type="RefSeq" id="WP_205451083.1">
    <property type="nucleotide sequence ID" value="NZ_CP030361.1"/>
</dbReference>
<dbReference type="EMBL" id="JANTYZ010000002">
    <property type="protein sequence ID" value="MCS3864687.1"/>
    <property type="molecule type" value="Genomic_DNA"/>
</dbReference>
<accession>A0A9X2R9K9</accession>
<dbReference type="Proteomes" id="UP001155034">
    <property type="component" value="Unassembled WGS sequence"/>
</dbReference>
<dbReference type="GeneID" id="83727545"/>